<keyword evidence="6" id="KW-0999">Mitochondrion inner membrane</keyword>
<evidence type="ECO:0000256" key="6">
    <source>
        <dbReference type="ARBA" id="ARBA00022792"/>
    </source>
</evidence>
<dbReference type="EMBL" id="KB008044">
    <property type="protein sequence ID" value="ELR14805.1"/>
    <property type="molecule type" value="Genomic_DNA"/>
</dbReference>
<evidence type="ECO:0000256" key="1">
    <source>
        <dbReference type="ARBA" id="ARBA00004448"/>
    </source>
</evidence>
<proteinExistence type="inferred from homology"/>
<keyword evidence="13" id="KW-1185">Reference proteome</keyword>
<name>L8GP94_ACACF</name>
<evidence type="ECO:0000256" key="11">
    <source>
        <dbReference type="SAM" id="Phobius"/>
    </source>
</evidence>
<evidence type="ECO:0000256" key="7">
    <source>
        <dbReference type="ARBA" id="ARBA00023128"/>
    </source>
</evidence>
<dbReference type="AlphaFoldDB" id="L8GP94"/>
<keyword evidence="3 10" id="KW-0813">Transport</keyword>
<feature type="transmembrane region" description="Helical" evidence="11">
    <location>
        <begin position="173"/>
        <end position="194"/>
    </location>
</feature>
<dbReference type="VEuPathDB" id="AmoebaDB:ACA1_392270"/>
<dbReference type="InterPro" id="IPR002167">
    <property type="entry name" value="GDC-like"/>
</dbReference>
<keyword evidence="7" id="KW-0496">Mitochondrion</keyword>
<sequence length="267" mass="29277">MERRGVRLASIREERKIESWSQLWRTLLCGGIAGCVAKTTTAPLERVKILFQVATIHYPFKGVVPTLRRIVEREGFRGLYKGNVSSLVRIFPYAATQFAAFDIFKAALTPKDAGISGLANFLAGAGAGATAVAFTYPLDVTRARLAVQVEKRHYTGLVHAIQNMWRHEGGLKALYRGLQPTMFGILPYAGINFFTYDTLKWYYSKKLRIAANGDPPPPIPTTLRLAFGAVAGALGQTLTYPLDVVWIGVLLVLFMLMVVIDGASGLG</sequence>
<dbReference type="PANTHER" id="PTHR24089">
    <property type="entry name" value="SOLUTE CARRIER FAMILY 25"/>
    <property type="match status" value="1"/>
</dbReference>
<evidence type="ECO:0000256" key="9">
    <source>
        <dbReference type="PROSITE-ProRule" id="PRU00282"/>
    </source>
</evidence>
<dbReference type="Gene3D" id="1.50.40.10">
    <property type="entry name" value="Mitochondrial carrier domain"/>
    <property type="match status" value="1"/>
</dbReference>
<keyword evidence="11" id="KW-1133">Transmembrane helix</keyword>
<dbReference type="OMA" id="VYERMKW"/>
<gene>
    <name evidence="12" type="ORF">ACA1_392270</name>
</gene>
<evidence type="ECO:0000256" key="4">
    <source>
        <dbReference type="ARBA" id="ARBA00022692"/>
    </source>
</evidence>
<dbReference type="GO" id="GO:0005743">
    <property type="term" value="C:mitochondrial inner membrane"/>
    <property type="evidence" value="ECO:0007669"/>
    <property type="project" value="UniProtKB-SubCell"/>
</dbReference>
<dbReference type="STRING" id="1257118.L8GP94"/>
<comment type="subcellular location">
    <subcellularLocation>
        <location evidence="1">Mitochondrion inner membrane</location>
        <topology evidence="1">Multi-pass membrane protein</topology>
    </subcellularLocation>
</comment>
<keyword evidence="4 9" id="KW-0812">Transmembrane</keyword>
<evidence type="ECO:0000256" key="8">
    <source>
        <dbReference type="ARBA" id="ARBA00023136"/>
    </source>
</evidence>
<feature type="repeat" description="Solcar" evidence="9">
    <location>
        <begin position="25"/>
        <end position="107"/>
    </location>
</feature>
<feature type="transmembrane region" description="Helical" evidence="11">
    <location>
        <begin position="244"/>
        <end position="266"/>
    </location>
</feature>
<evidence type="ECO:0000313" key="12">
    <source>
        <dbReference type="EMBL" id="ELR14805.1"/>
    </source>
</evidence>
<evidence type="ECO:0000256" key="5">
    <source>
        <dbReference type="ARBA" id="ARBA00022737"/>
    </source>
</evidence>
<dbReference type="GO" id="GO:0055085">
    <property type="term" value="P:transmembrane transport"/>
    <property type="evidence" value="ECO:0007669"/>
    <property type="project" value="InterPro"/>
</dbReference>
<dbReference type="KEGG" id="acan:ACA1_392270"/>
<dbReference type="PRINTS" id="PR00928">
    <property type="entry name" value="GRAVESDC"/>
</dbReference>
<dbReference type="InterPro" id="IPR002067">
    <property type="entry name" value="MCP"/>
</dbReference>
<dbReference type="PROSITE" id="PS50920">
    <property type="entry name" value="SOLCAR"/>
    <property type="match status" value="2"/>
</dbReference>
<keyword evidence="5" id="KW-0677">Repeat</keyword>
<comment type="similarity">
    <text evidence="2 10">Belongs to the mitochondrial carrier (TC 2.A.29) family.</text>
</comment>
<evidence type="ECO:0000313" key="13">
    <source>
        <dbReference type="Proteomes" id="UP000011083"/>
    </source>
</evidence>
<dbReference type="SUPFAM" id="SSF103506">
    <property type="entry name" value="Mitochondrial carrier"/>
    <property type="match status" value="1"/>
</dbReference>
<organism evidence="12 13">
    <name type="scientific">Acanthamoeba castellanii (strain ATCC 30010 / Neff)</name>
    <dbReference type="NCBI Taxonomy" id="1257118"/>
    <lineage>
        <taxon>Eukaryota</taxon>
        <taxon>Amoebozoa</taxon>
        <taxon>Discosea</taxon>
        <taxon>Longamoebia</taxon>
        <taxon>Centramoebida</taxon>
        <taxon>Acanthamoebidae</taxon>
        <taxon>Acanthamoeba</taxon>
    </lineage>
</organism>
<accession>L8GP94</accession>
<feature type="repeat" description="Solcar" evidence="9">
    <location>
        <begin position="115"/>
        <end position="202"/>
    </location>
</feature>
<dbReference type="Pfam" id="PF00153">
    <property type="entry name" value="Mito_carr"/>
    <property type="match status" value="2"/>
</dbReference>
<dbReference type="PRINTS" id="PR00926">
    <property type="entry name" value="MITOCARRIER"/>
</dbReference>
<evidence type="ECO:0000256" key="2">
    <source>
        <dbReference type="ARBA" id="ARBA00006375"/>
    </source>
</evidence>
<evidence type="ECO:0000256" key="3">
    <source>
        <dbReference type="ARBA" id="ARBA00022448"/>
    </source>
</evidence>
<keyword evidence="8 9" id="KW-0472">Membrane</keyword>
<reference evidence="12 13" key="1">
    <citation type="journal article" date="2013" name="Genome Biol.">
        <title>Genome of Acanthamoeba castellanii highlights extensive lateral gene transfer and early evolution of tyrosine kinase signaling.</title>
        <authorList>
            <person name="Clarke M."/>
            <person name="Lohan A.J."/>
            <person name="Liu B."/>
            <person name="Lagkouvardos I."/>
            <person name="Roy S."/>
            <person name="Zafar N."/>
            <person name="Bertelli C."/>
            <person name="Schilde C."/>
            <person name="Kianianmomeni A."/>
            <person name="Burglin T.R."/>
            <person name="Frech C."/>
            <person name="Turcotte B."/>
            <person name="Kopec K.O."/>
            <person name="Synnott J.M."/>
            <person name="Choo C."/>
            <person name="Paponov I."/>
            <person name="Finkler A."/>
            <person name="Soon Heng Tan C."/>
            <person name="Hutchins A.P."/>
            <person name="Weinmeier T."/>
            <person name="Rattei T."/>
            <person name="Chu J.S."/>
            <person name="Gimenez G."/>
            <person name="Irimia M."/>
            <person name="Rigden D.J."/>
            <person name="Fitzpatrick D.A."/>
            <person name="Lorenzo-Morales J."/>
            <person name="Bateman A."/>
            <person name="Chiu C.H."/>
            <person name="Tang P."/>
            <person name="Hegemann P."/>
            <person name="Fromm H."/>
            <person name="Raoult D."/>
            <person name="Greub G."/>
            <person name="Miranda-Saavedra D."/>
            <person name="Chen N."/>
            <person name="Nash P."/>
            <person name="Ginger M.L."/>
            <person name="Horn M."/>
            <person name="Schaap P."/>
            <person name="Caler L."/>
            <person name="Loftus B."/>
        </authorList>
    </citation>
    <scope>NUCLEOTIDE SEQUENCE [LARGE SCALE GENOMIC DNA]</scope>
    <source>
        <strain evidence="12 13">Neff</strain>
    </source>
</reference>
<dbReference type="OrthoDB" id="270584at2759"/>
<dbReference type="GeneID" id="14915319"/>
<evidence type="ECO:0000256" key="10">
    <source>
        <dbReference type="RuleBase" id="RU000488"/>
    </source>
</evidence>
<dbReference type="InterPro" id="IPR018108">
    <property type="entry name" value="MCP_transmembrane"/>
</dbReference>
<dbReference type="InterPro" id="IPR023395">
    <property type="entry name" value="MCP_dom_sf"/>
</dbReference>
<protein>
    <submittedName>
        <fullName evidence="12">Carrier superfamily protein</fullName>
    </submittedName>
</protein>
<dbReference type="RefSeq" id="XP_004336818.1">
    <property type="nucleotide sequence ID" value="XM_004336770.1"/>
</dbReference>
<dbReference type="Proteomes" id="UP000011083">
    <property type="component" value="Unassembled WGS sequence"/>
</dbReference>